<evidence type="ECO:0000313" key="2">
    <source>
        <dbReference type="EMBL" id="QUB85721.1"/>
    </source>
</evidence>
<reference evidence="1 3" key="1">
    <citation type="submission" date="2015-07" db="EMBL/GenBank/DDBJ databases">
        <authorList>
            <person name="Noorani M."/>
        </authorList>
    </citation>
    <scope>NUCLEOTIDE SEQUENCE [LARGE SCALE GENOMIC DNA]</scope>
    <source>
        <strain evidence="1 3">W1435</strain>
    </source>
</reference>
<evidence type="ECO:0000313" key="1">
    <source>
        <dbReference type="EMBL" id="AKU70109.1"/>
    </source>
</evidence>
<dbReference type="Proteomes" id="UP000682005">
    <property type="component" value="Chromosome 2"/>
</dbReference>
<keyword evidence="4" id="KW-1185">Reference proteome</keyword>
<dbReference type="KEGG" id="pfus:ADJ77_09820"/>
<name>A0A0K1NM06_9BACT</name>
<evidence type="ECO:0000313" key="3">
    <source>
        <dbReference type="Proteomes" id="UP000060345"/>
    </source>
</evidence>
<dbReference type="OrthoDB" id="1074594at2"/>
<protein>
    <submittedName>
        <fullName evidence="1">Uncharacterized protein</fullName>
    </submittedName>
</protein>
<organism evidence="1 3">
    <name type="scientific">Prevotella fusca JCM 17724</name>
    <dbReference type="NCBI Taxonomy" id="1236517"/>
    <lineage>
        <taxon>Bacteria</taxon>
        <taxon>Pseudomonadati</taxon>
        <taxon>Bacteroidota</taxon>
        <taxon>Bacteroidia</taxon>
        <taxon>Bacteroidales</taxon>
        <taxon>Prevotellaceae</taxon>
        <taxon>Prevotella</taxon>
    </lineage>
</organism>
<gene>
    <name evidence="1" type="ORF">ADJ77_09820</name>
    <name evidence="2" type="ORF">J5A51_00045</name>
</gene>
<dbReference type="EMBL" id="CP012075">
    <property type="protein sequence ID" value="AKU70109.1"/>
    <property type="molecule type" value="Genomic_DNA"/>
</dbReference>
<accession>A0A0K1NM06</accession>
<dbReference type="AlphaFoldDB" id="A0A0K1NM06"/>
<proteinExistence type="predicted"/>
<dbReference type="STRING" id="1236517.ADJ77_09820"/>
<sequence length="173" mass="19878">MSYINVIMPLVEFVPYINDMVVKYDCVVYLREKKTKDVFYTAKLNMANYRSVIGDGIEDKLFFFVSLKDYNEAGISFYDDEVCKGTIEGIGGRANENEVELISLRLISKEPEGEIKRLFNAIRNKLKKDPTIGVGVQSGSSRYPKFFYQKSLTDNKVFKFDLNNDKLPVIKPL</sequence>
<evidence type="ECO:0000313" key="4">
    <source>
        <dbReference type="Proteomes" id="UP000682005"/>
    </source>
</evidence>
<dbReference type="EMBL" id="CP072369">
    <property type="protein sequence ID" value="QUB85721.1"/>
    <property type="molecule type" value="Genomic_DNA"/>
</dbReference>
<dbReference type="Proteomes" id="UP000060345">
    <property type="component" value="Chromosome 2"/>
</dbReference>
<reference evidence="2 4" key="2">
    <citation type="submission" date="2021-03" db="EMBL/GenBank/DDBJ databases">
        <title>Human Oral Microbial Genomes.</title>
        <authorList>
            <person name="Johnston C.D."/>
            <person name="Chen T."/>
            <person name="Dewhirst F.E."/>
        </authorList>
    </citation>
    <scope>NUCLEOTIDE SEQUENCE [LARGE SCALE GENOMIC DNA]</scope>
    <source>
        <strain evidence="2 4">W1435</strain>
    </source>
</reference>